<dbReference type="SUPFAM" id="SSF52440">
    <property type="entry name" value="PreATP-grasp domain"/>
    <property type="match status" value="1"/>
</dbReference>
<keyword evidence="4" id="KW-0067">ATP-binding</keyword>
<sequence length="440" mass="49218">MLERHPCPGRTLWEEAIKQDGVVYADTSVADGGTISYWVENAYYQVTERDTEDLAAACNELTAMLIQAGDHIIAEKLFDRLGIPPFAVPAIVRSWADDDPTGYHPSVYGRMDLRWGNDPALLARDPTLAHPKLLEYNADTPTCLPESTGAQWNWLLLNPTVRGDQWNNAFEALVAAWRRNLELLGKRRNRKVETVHFVHTAAEASGEDRMNTALVAAAAEQAGYRVKMQYIEDIRLETLNESYAMLDADTLAPMGSFLDSDGEPMRVVFKLYPWEWMLEEPFGKTALWSLQQSGGTVWVEPPYKLMWSNKGILPVLWELFRDDPVRSRYLLPAYFEGDEPAGFRDNCVRKPLFGREGGNVAVLRDGEVVVHNGGGYGAEGYVLQEFAELPVFEGIGGPFHALTGVWMIDNEAAGLCFRESKGPITDNMSFFVPHVIKGLG</sequence>
<dbReference type="GO" id="GO:0016874">
    <property type="term" value="F:ligase activity"/>
    <property type="evidence" value="ECO:0007669"/>
    <property type="project" value="UniProtKB-KW"/>
</dbReference>
<accession>A0ABV6P5F3</accession>
<feature type="domain" description="Glutathionylspermidine synthase pre-ATP-grasp-like" evidence="6">
    <location>
        <begin position="13"/>
        <end position="436"/>
    </location>
</feature>
<keyword evidence="8" id="KW-1185">Reference proteome</keyword>
<protein>
    <submittedName>
        <fullName evidence="7">Glutathionylspermidine synthase family protein</fullName>
        <ecNumber evidence="7">6.3.1.-</ecNumber>
    </submittedName>
</protein>
<keyword evidence="5" id="KW-0460">Magnesium</keyword>
<evidence type="ECO:0000256" key="5">
    <source>
        <dbReference type="ARBA" id="ARBA00022842"/>
    </source>
</evidence>
<dbReference type="InterPro" id="IPR016185">
    <property type="entry name" value="PreATP-grasp_dom_sf"/>
</dbReference>
<dbReference type="Proteomes" id="UP001589894">
    <property type="component" value="Unassembled WGS sequence"/>
</dbReference>
<evidence type="ECO:0000256" key="4">
    <source>
        <dbReference type="ARBA" id="ARBA00022840"/>
    </source>
</evidence>
<keyword evidence="3" id="KW-0547">Nucleotide-binding</keyword>
<gene>
    <name evidence="7" type="ORF">ACFFHU_27870</name>
</gene>
<evidence type="ECO:0000313" key="8">
    <source>
        <dbReference type="Proteomes" id="UP001589894"/>
    </source>
</evidence>
<dbReference type="EMBL" id="JBHLUE010000026">
    <property type="protein sequence ID" value="MFC0567949.1"/>
    <property type="molecule type" value="Genomic_DNA"/>
</dbReference>
<dbReference type="EC" id="6.3.1.-" evidence="7"/>
<evidence type="ECO:0000259" key="6">
    <source>
        <dbReference type="Pfam" id="PF03738"/>
    </source>
</evidence>
<dbReference type="InterPro" id="IPR005494">
    <property type="entry name" value="GSPS_pre-ATP-grasp-like_dom"/>
</dbReference>
<dbReference type="Pfam" id="PF03738">
    <property type="entry name" value="GSP_synth"/>
    <property type="match status" value="1"/>
</dbReference>
<reference evidence="7 8" key="1">
    <citation type="submission" date="2024-09" db="EMBL/GenBank/DDBJ databases">
        <authorList>
            <person name="Sun Q."/>
            <person name="Mori K."/>
        </authorList>
    </citation>
    <scope>NUCLEOTIDE SEQUENCE [LARGE SCALE GENOMIC DNA]</scope>
    <source>
        <strain evidence="7 8">TBRC 2205</strain>
    </source>
</reference>
<comment type="caution">
    <text evidence="7">The sequence shown here is derived from an EMBL/GenBank/DDBJ whole genome shotgun (WGS) entry which is preliminary data.</text>
</comment>
<evidence type="ECO:0000256" key="2">
    <source>
        <dbReference type="ARBA" id="ARBA00022723"/>
    </source>
</evidence>
<organism evidence="7 8">
    <name type="scientific">Plantactinospora siamensis</name>
    <dbReference type="NCBI Taxonomy" id="555372"/>
    <lineage>
        <taxon>Bacteria</taxon>
        <taxon>Bacillati</taxon>
        <taxon>Actinomycetota</taxon>
        <taxon>Actinomycetes</taxon>
        <taxon>Micromonosporales</taxon>
        <taxon>Micromonosporaceae</taxon>
        <taxon>Plantactinospora</taxon>
    </lineage>
</organism>
<keyword evidence="2" id="KW-0479">Metal-binding</keyword>
<evidence type="ECO:0000256" key="3">
    <source>
        <dbReference type="ARBA" id="ARBA00022741"/>
    </source>
</evidence>
<evidence type="ECO:0000313" key="7">
    <source>
        <dbReference type="EMBL" id="MFC0567949.1"/>
    </source>
</evidence>
<proteinExistence type="predicted"/>
<evidence type="ECO:0000256" key="1">
    <source>
        <dbReference type="ARBA" id="ARBA00022598"/>
    </source>
</evidence>
<name>A0ABV6P5F3_9ACTN</name>
<dbReference type="RefSeq" id="WP_377343330.1">
    <property type="nucleotide sequence ID" value="NZ_JBHLUE010000026.1"/>
</dbReference>
<keyword evidence="1 7" id="KW-0436">Ligase</keyword>
<dbReference type="SUPFAM" id="SSF56059">
    <property type="entry name" value="Glutathione synthetase ATP-binding domain-like"/>
    <property type="match status" value="1"/>
</dbReference>
<dbReference type="Gene3D" id="3.30.1490.330">
    <property type="match status" value="1"/>
</dbReference>